<evidence type="ECO:0000256" key="8">
    <source>
        <dbReference type="HAMAP-Rule" id="MF_00917"/>
    </source>
</evidence>
<feature type="binding site" evidence="8">
    <location>
        <position position="79"/>
    </location>
    <ligand>
        <name>[4Fe-4S] cluster</name>
        <dbReference type="ChEBI" id="CHEBI:49883"/>
        <note>4Fe-4S-S-AdoMet</note>
    </ligand>
</feature>
<feature type="binding site" evidence="8">
    <location>
        <begin position="53"/>
        <end position="55"/>
    </location>
    <ligand>
        <name>substrate</name>
    </ligand>
</feature>
<gene>
    <name evidence="8 10" type="primary">queE</name>
    <name evidence="10" type="ORF">G3572_04430</name>
</gene>
<evidence type="ECO:0000313" key="11">
    <source>
        <dbReference type="Proteomes" id="UP000481421"/>
    </source>
</evidence>
<evidence type="ECO:0000256" key="4">
    <source>
        <dbReference type="ARBA" id="ARBA00022842"/>
    </source>
</evidence>
<dbReference type="GO" id="GO:1904047">
    <property type="term" value="F:S-adenosyl-L-methionine binding"/>
    <property type="evidence" value="ECO:0007669"/>
    <property type="project" value="UniProtKB-UniRule"/>
</dbReference>
<dbReference type="GO" id="GO:0051539">
    <property type="term" value="F:4 iron, 4 sulfur cluster binding"/>
    <property type="evidence" value="ECO:0007669"/>
    <property type="project" value="UniProtKB-UniRule"/>
</dbReference>
<feature type="domain" description="Radical SAM core" evidence="9">
    <location>
        <begin position="59"/>
        <end position="275"/>
    </location>
</feature>
<feature type="binding site" evidence="8">
    <location>
        <begin position="164"/>
        <end position="166"/>
    </location>
    <ligand>
        <name>S-adenosyl-L-methionine</name>
        <dbReference type="ChEBI" id="CHEBI:59789"/>
    </ligand>
</feature>
<dbReference type="SUPFAM" id="SSF102114">
    <property type="entry name" value="Radical SAM enzymes"/>
    <property type="match status" value="1"/>
</dbReference>
<name>A0A6B3RQP3_9RHOB</name>
<dbReference type="InterPro" id="IPR058240">
    <property type="entry name" value="rSAM_sf"/>
</dbReference>
<feature type="binding site" evidence="8">
    <location>
        <position position="68"/>
    </location>
    <ligand>
        <name>substrate</name>
    </ligand>
</feature>
<dbReference type="InterPro" id="IPR024924">
    <property type="entry name" value="7-CO-7-deazaguanine_synth-like"/>
</dbReference>
<evidence type="ECO:0000256" key="1">
    <source>
        <dbReference type="ARBA" id="ARBA00022485"/>
    </source>
</evidence>
<feature type="binding site" evidence="8">
    <location>
        <position position="121"/>
    </location>
    <ligand>
        <name>S-adenosyl-L-methionine</name>
        <dbReference type="ChEBI" id="CHEBI:59789"/>
    </ligand>
</feature>
<dbReference type="InterPro" id="IPR017742">
    <property type="entry name" value="Deazaguanine_synth"/>
</dbReference>
<organism evidence="10 11">
    <name type="scientific">Pseudotabrizicola algicola</name>
    <dbReference type="NCBI Taxonomy" id="2709381"/>
    <lineage>
        <taxon>Bacteria</taxon>
        <taxon>Pseudomonadati</taxon>
        <taxon>Pseudomonadota</taxon>
        <taxon>Alphaproteobacteria</taxon>
        <taxon>Rhodobacterales</taxon>
        <taxon>Paracoccaceae</taxon>
        <taxon>Pseudotabrizicola</taxon>
    </lineage>
</organism>
<evidence type="ECO:0000256" key="5">
    <source>
        <dbReference type="ARBA" id="ARBA00023004"/>
    </source>
</evidence>
<comment type="cofactor">
    <cofactor evidence="8">
        <name>[4Fe-4S] cluster</name>
        <dbReference type="ChEBI" id="CHEBI:49883"/>
    </cofactor>
    <text evidence="8">Binds 1 [4Fe-4S] cluster. The cluster is coordinated with 3 cysteines and an exchangeable S-adenosyl-L-methionine.</text>
</comment>
<dbReference type="SFLD" id="SFLDF00357">
    <property type="entry name" value="ExsD-like"/>
    <property type="match status" value="1"/>
</dbReference>
<keyword evidence="11" id="KW-1185">Reference proteome</keyword>
<feature type="binding site" evidence="8">
    <location>
        <position position="119"/>
    </location>
    <ligand>
        <name>substrate</name>
    </ligand>
</feature>
<dbReference type="AlphaFoldDB" id="A0A6B3RQP3"/>
<comment type="caution">
    <text evidence="10">The sequence shown here is derived from an EMBL/GenBank/DDBJ whole genome shotgun (WGS) entry which is preliminary data.</text>
</comment>
<comment type="cofactor">
    <cofactor evidence="8">
        <name>S-adenosyl-L-methionine</name>
        <dbReference type="ChEBI" id="CHEBI:59789"/>
    </cofactor>
    <text evidence="8">Binds 1 S-adenosyl-L-methionine per subunit.</text>
</comment>
<dbReference type="PANTHER" id="PTHR42836">
    <property type="entry name" value="7-CARBOXY-7-DEAZAGUANINE SYNTHASE"/>
    <property type="match status" value="1"/>
</dbReference>
<dbReference type="InterPro" id="IPR013785">
    <property type="entry name" value="Aldolase_TIM"/>
</dbReference>
<comment type="pathway">
    <text evidence="8">Purine metabolism; 7-cyano-7-deazaguanine biosynthesis.</text>
</comment>
<reference evidence="10 11" key="1">
    <citation type="submission" date="2020-02" db="EMBL/GenBank/DDBJ databases">
        <title>Rhodobacter algicola sp. nov., isolated from microalga culture.</title>
        <authorList>
            <person name="Park C.-Y."/>
        </authorList>
    </citation>
    <scope>NUCLEOTIDE SEQUENCE [LARGE SCALE GENOMIC DNA]</scope>
    <source>
        <strain evidence="10 11">ETT8</strain>
    </source>
</reference>
<comment type="subunit">
    <text evidence="8">Homodimer.</text>
</comment>
<dbReference type="PANTHER" id="PTHR42836:SF1">
    <property type="entry name" value="7-CARBOXY-7-DEAZAGUANINE SYNTHASE"/>
    <property type="match status" value="1"/>
</dbReference>
<comment type="similarity">
    <text evidence="8">Belongs to the radical SAM superfamily. 7-carboxy-7-deazaguanine synthase family.</text>
</comment>
<keyword evidence="7 8" id="KW-0456">Lyase</keyword>
<protein>
    <recommendedName>
        <fullName evidence="8">7-carboxy-7-deazaguanine synthase</fullName>
        <shortName evidence="8">CDG synthase</shortName>
        <ecNumber evidence="8">4.3.99.3</ecNumber>
    </recommendedName>
    <alternativeName>
        <fullName evidence="8">Queuosine biosynthesis protein QueE</fullName>
    </alternativeName>
</protein>
<dbReference type="PROSITE" id="PS51918">
    <property type="entry name" value="RADICAL_SAM"/>
    <property type="match status" value="1"/>
</dbReference>
<keyword evidence="3 8" id="KW-0479">Metal-binding</keyword>
<comment type="cofactor">
    <cofactor evidence="8">
        <name>Mg(2+)</name>
        <dbReference type="ChEBI" id="CHEBI:18420"/>
    </cofactor>
</comment>
<keyword evidence="5 8" id="KW-0408">Iron</keyword>
<comment type="catalytic activity">
    <reaction evidence="8">
        <text>6-carboxy-5,6,7,8-tetrahydropterin + H(+) = 7-carboxy-7-carbaguanine + NH4(+)</text>
        <dbReference type="Rhea" id="RHEA:27974"/>
        <dbReference type="ChEBI" id="CHEBI:15378"/>
        <dbReference type="ChEBI" id="CHEBI:28938"/>
        <dbReference type="ChEBI" id="CHEBI:61032"/>
        <dbReference type="ChEBI" id="CHEBI:61036"/>
        <dbReference type="EC" id="4.3.99.3"/>
    </reaction>
</comment>
<evidence type="ECO:0000256" key="7">
    <source>
        <dbReference type="ARBA" id="ARBA00023239"/>
    </source>
</evidence>
<feature type="binding site" evidence="8">
    <location>
        <position position="72"/>
    </location>
    <ligand>
        <name>[4Fe-4S] cluster</name>
        <dbReference type="ChEBI" id="CHEBI:49883"/>
        <note>4Fe-4S-S-AdoMet</note>
    </ligand>
</feature>
<sequence>MACQTFLRLVQGAHTRDGRSQGQRNAQDLGGVPAMIASAPDEIRVSEIFGPTIQGEGALIGQPTVFVRTGGCDYRCSWCDSLHAVDSRFRADWRGMSTAEVLAKVRALSGDTPLMVSLSGGNPAIQPLGPLIQQGQAEGYRFALETQGSVSRSWFADLDVLVLSPKPPSSAMATDWKSLRTCVDAAASGPRIVLKFVVFDEADFAYARHAAAQFSDLPVYLQPGNHTPPGPQDIDACIDTEGILRRMAWLVDRVIADQWYAAHVLPQLHVLIWGNKRGV</sequence>
<comment type="function">
    <text evidence="8">Catalyzes the complex heterocyclic radical-mediated conversion of 6-carboxy-5,6,7,8-tetrahydropterin (CPH4) to 7-carboxy-7-deazaguanine (CDG), a step common to the biosynthetic pathways of all 7-deazapurine-containing compounds.</text>
</comment>
<dbReference type="GO" id="GO:0008616">
    <property type="term" value="P:tRNA queuosine(34) biosynthetic process"/>
    <property type="evidence" value="ECO:0007669"/>
    <property type="project" value="UniProtKB-UniRule"/>
</dbReference>
<evidence type="ECO:0000313" key="10">
    <source>
        <dbReference type="EMBL" id="NEX45439.1"/>
    </source>
</evidence>
<dbReference type="InterPro" id="IPR007197">
    <property type="entry name" value="rSAM"/>
</dbReference>
<feature type="binding site" evidence="8">
    <location>
        <position position="81"/>
    </location>
    <ligand>
        <name>Mg(2+)</name>
        <dbReference type="ChEBI" id="CHEBI:18420"/>
    </ligand>
</feature>
<keyword evidence="2 8" id="KW-0949">S-adenosyl-L-methionine</keyword>
<proteinExistence type="inferred from homology"/>
<dbReference type="GO" id="GO:0016840">
    <property type="term" value="F:carbon-nitrogen lyase activity"/>
    <property type="evidence" value="ECO:0007669"/>
    <property type="project" value="UniProtKB-UniRule"/>
</dbReference>
<evidence type="ECO:0000256" key="3">
    <source>
        <dbReference type="ARBA" id="ARBA00022723"/>
    </source>
</evidence>
<dbReference type="GO" id="GO:0000287">
    <property type="term" value="F:magnesium ion binding"/>
    <property type="evidence" value="ECO:0007669"/>
    <property type="project" value="UniProtKB-UniRule"/>
</dbReference>
<dbReference type="HAMAP" id="MF_00917">
    <property type="entry name" value="QueE"/>
    <property type="match status" value="1"/>
</dbReference>
<feature type="binding site" evidence="8">
    <location>
        <position position="76"/>
    </location>
    <ligand>
        <name>[4Fe-4S] cluster</name>
        <dbReference type="ChEBI" id="CHEBI:49883"/>
        <note>4Fe-4S-S-AdoMet</note>
    </ligand>
</feature>
<dbReference type="PIRSF" id="PIRSF000370">
    <property type="entry name" value="QueE"/>
    <property type="match status" value="1"/>
</dbReference>
<keyword evidence="1 8" id="KW-0004">4Fe-4S</keyword>
<keyword evidence="6 8" id="KW-0411">Iron-sulfur</keyword>
<keyword evidence="4 8" id="KW-0460">Magnesium</keyword>
<comment type="caution">
    <text evidence="8">Lacks conserved residue(s) required for the propagation of feature annotation.</text>
</comment>
<dbReference type="EMBL" id="JAAIKE010000001">
    <property type="protein sequence ID" value="NEX45439.1"/>
    <property type="molecule type" value="Genomic_DNA"/>
</dbReference>
<accession>A0A6B3RQP3</accession>
<evidence type="ECO:0000256" key="2">
    <source>
        <dbReference type="ARBA" id="ARBA00022691"/>
    </source>
</evidence>
<evidence type="ECO:0000259" key="9">
    <source>
        <dbReference type="PROSITE" id="PS51918"/>
    </source>
</evidence>
<dbReference type="UniPathway" id="UPA00391"/>
<dbReference type="SFLD" id="SFLDS00029">
    <property type="entry name" value="Radical_SAM"/>
    <property type="match status" value="1"/>
</dbReference>
<dbReference type="Proteomes" id="UP000481421">
    <property type="component" value="Unassembled WGS sequence"/>
</dbReference>
<feature type="binding site" evidence="8">
    <location>
        <begin position="78"/>
        <end position="80"/>
    </location>
    <ligand>
        <name>S-adenosyl-L-methionine</name>
        <dbReference type="ChEBI" id="CHEBI:59789"/>
    </ligand>
</feature>
<dbReference type="EC" id="4.3.99.3" evidence="8"/>
<dbReference type="NCBIfam" id="TIGR03365">
    <property type="entry name" value="Bsubt_queE"/>
    <property type="match status" value="1"/>
</dbReference>
<dbReference type="Gene3D" id="3.20.20.70">
    <property type="entry name" value="Aldolase class I"/>
    <property type="match status" value="1"/>
</dbReference>
<keyword evidence="8" id="KW-0671">Queuosine biosynthesis</keyword>
<evidence type="ECO:0000256" key="6">
    <source>
        <dbReference type="ARBA" id="ARBA00023014"/>
    </source>
</evidence>